<keyword evidence="3" id="KW-1185">Reference proteome</keyword>
<accession>A0ABR2ZC01</accession>
<gene>
    <name evidence="2" type="ORF">AAF712_014496</name>
</gene>
<reference evidence="2 3" key="1">
    <citation type="submission" date="2024-05" db="EMBL/GenBank/DDBJ databases">
        <title>A draft genome resource for the thread blight pathogen Marasmius tenuissimus strain MS-2.</title>
        <authorList>
            <person name="Yulfo-Soto G.E."/>
            <person name="Baruah I.K."/>
            <person name="Amoako-Attah I."/>
            <person name="Bukari Y."/>
            <person name="Meinhardt L.W."/>
            <person name="Bailey B.A."/>
            <person name="Cohen S.P."/>
        </authorList>
    </citation>
    <scope>NUCLEOTIDE SEQUENCE [LARGE SCALE GENOMIC DNA]</scope>
    <source>
        <strain evidence="2 3">MS-2</strain>
    </source>
</reference>
<evidence type="ECO:0000259" key="1">
    <source>
        <dbReference type="Pfam" id="PF16335"/>
    </source>
</evidence>
<dbReference type="EMBL" id="JBBXMP010000274">
    <property type="protein sequence ID" value="KAL0058813.1"/>
    <property type="molecule type" value="Genomic_DNA"/>
</dbReference>
<comment type="caution">
    <text evidence="2">The sequence shown here is derived from an EMBL/GenBank/DDBJ whole genome shotgun (WGS) entry which is preliminary data.</text>
</comment>
<dbReference type="Pfam" id="PF16335">
    <property type="entry name" value="GtaA_6_Hairpin"/>
    <property type="match status" value="1"/>
</dbReference>
<organism evidence="2 3">
    <name type="scientific">Marasmius tenuissimus</name>
    <dbReference type="NCBI Taxonomy" id="585030"/>
    <lineage>
        <taxon>Eukaryota</taxon>
        <taxon>Fungi</taxon>
        <taxon>Dikarya</taxon>
        <taxon>Basidiomycota</taxon>
        <taxon>Agaricomycotina</taxon>
        <taxon>Agaricomycetes</taxon>
        <taxon>Agaricomycetidae</taxon>
        <taxon>Agaricales</taxon>
        <taxon>Marasmiineae</taxon>
        <taxon>Marasmiaceae</taxon>
        <taxon>Marasmius</taxon>
    </lineage>
</organism>
<dbReference type="Proteomes" id="UP001437256">
    <property type="component" value="Unassembled WGS sequence"/>
</dbReference>
<dbReference type="InterPro" id="IPR032514">
    <property type="entry name" value="GtaA_central"/>
</dbReference>
<evidence type="ECO:0000313" key="2">
    <source>
        <dbReference type="EMBL" id="KAL0058813.1"/>
    </source>
</evidence>
<sequence length="109" mass="12048">MLMIDHGIQKIYNAQDKFYVSQDLSSNKFGFSFDSNAIENVKSHWTMFTAATTKDIAVRDLFIQMVHVKAVNNSNFDAFPTSYSSQDGKVILGSASPAQGAAYSLLTLK</sequence>
<name>A0ABR2ZC01_9AGAR</name>
<proteinExistence type="predicted"/>
<protein>
    <recommendedName>
        <fullName evidence="1">Glutaminase A central domain-containing protein</fullName>
    </recommendedName>
</protein>
<evidence type="ECO:0000313" key="3">
    <source>
        <dbReference type="Proteomes" id="UP001437256"/>
    </source>
</evidence>
<feature type="domain" description="Glutaminase A central" evidence="1">
    <location>
        <begin position="9"/>
        <end position="106"/>
    </location>
</feature>